<dbReference type="GO" id="GO:0016020">
    <property type="term" value="C:membrane"/>
    <property type="evidence" value="ECO:0007669"/>
    <property type="project" value="UniProtKB-ARBA"/>
</dbReference>
<accession>A0AAD3DQ45</accession>
<dbReference type="AlphaFoldDB" id="A0AAD3DQ45"/>
<name>A0AAD3DQ45_9CHLO</name>
<feature type="compositionally biased region" description="Gly residues" evidence="2">
    <location>
        <begin position="613"/>
        <end position="624"/>
    </location>
</feature>
<organism evidence="4 5">
    <name type="scientific">Astrephomene gubernaculifera</name>
    <dbReference type="NCBI Taxonomy" id="47775"/>
    <lineage>
        <taxon>Eukaryota</taxon>
        <taxon>Viridiplantae</taxon>
        <taxon>Chlorophyta</taxon>
        <taxon>core chlorophytes</taxon>
        <taxon>Chlorophyceae</taxon>
        <taxon>CS clade</taxon>
        <taxon>Chlamydomonadales</taxon>
        <taxon>Astrephomenaceae</taxon>
        <taxon>Astrephomene</taxon>
    </lineage>
</organism>
<dbReference type="SUPFAM" id="SSF82185">
    <property type="entry name" value="Histone H3 K4-specific methyltransferase SET7/9 N-terminal domain"/>
    <property type="match status" value="1"/>
</dbReference>
<dbReference type="Pfam" id="PF02493">
    <property type="entry name" value="MORN"/>
    <property type="match status" value="3"/>
</dbReference>
<dbReference type="EMBL" id="BMAR01000009">
    <property type="protein sequence ID" value="GFR45159.1"/>
    <property type="molecule type" value="Genomic_DNA"/>
</dbReference>
<dbReference type="GO" id="GO:0005829">
    <property type="term" value="C:cytosol"/>
    <property type="evidence" value="ECO:0007669"/>
    <property type="project" value="TreeGrafter"/>
</dbReference>
<keyword evidence="1" id="KW-0677">Repeat</keyword>
<evidence type="ECO:0000313" key="4">
    <source>
        <dbReference type="EMBL" id="GFR45159.1"/>
    </source>
</evidence>
<evidence type="ECO:0000256" key="3">
    <source>
        <dbReference type="SAM" id="Phobius"/>
    </source>
</evidence>
<dbReference type="Gene3D" id="2.20.110.10">
    <property type="entry name" value="Histone H3 K4-specific methyltransferase SET7/9 N-terminal domain"/>
    <property type="match status" value="2"/>
</dbReference>
<dbReference type="SMART" id="SM00698">
    <property type="entry name" value="MORN"/>
    <property type="match status" value="3"/>
</dbReference>
<dbReference type="InterPro" id="IPR003409">
    <property type="entry name" value="MORN"/>
</dbReference>
<keyword evidence="3" id="KW-0812">Transmembrane</keyword>
<evidence type="ECO:0000313" key="5">
    <source>
        <dbReference type="Proteomes" id="UP001054857"/>
    </source>
</evidence>
<keyword evidence="3" id="KW-1133">Transmembrane helix</keyword>
<gene>
    <name evidence="4" type="ORF">Agub_g6543</name>
</gene>
<proteinExistence type="predicted"/>
<feature type="transmembrane region" description="Helical" evidence="3">
    <location>
        <begin position="450"/>
        <end position="470"/>
    </location>
</feature>
<feature type="transmembrane region" description="Helical" evidence="3">
    <location>
        <begin position="391"/>
        <end position="411"/>
    </location>
</feature>
<feature type="compositionally biased region" description="Low complexity" evidence="2">
    <location>
        <begin position="587"/>
        <end position="612"/>
    </location>
</feature>
<evidence type="ECO:0000256" key="2">
    <source>
        <dbReference type="SAM" id="MobiDB-lite"/>
    </source>
</evidence>
<evidence type="ECO:0000256" key="1">
    <source>
        <dbReference type="ARBA" id="ARBA00022737"/>
    </source>
</evidence>
<sequence>MTESLVHAASRLAECCALLAIGYNLKQTGVLRSSDGETAIKLASTLTLPSVIIQAFGNGPPLGPSSLSLVGVASVCLGAQLAATWLYCAQRPPRERAVLSGSCTGLELGGWGYPLAAILLMSGPGGPHSGHAAGGAATAAGALGAGAAAAAGWGPGAAAAAAGVLQCVALVDMVNMLAVWLGSYLLSAGAGPAFPAAFPHEDGGSYRGQWRGMRKEGLGVYTYASGARYEGEWRNNVKEGRGVYHFPKGGVYEGEWSNGSMNGLGVRTLSSGQVKAGRWRDGVLETPLELWQVALAADGAAAVAAAARSVEVGGGRLVDAAQQLAAQPGLWALLAGLGMNAARVALPPWLSQLTAPLAAAHAPLMLLAAGLTAPQLPAALKALQGPLLPDLARLLGARLLVPLSVGLLLLLDTMLSAAAAGVGAAGAAGGGFGAVLGLGSGFGLVPAGALLPLAATLMALLAPVTSQGLVNARRFRLNEQTAAAISAASLLTSVPLMLLAGIATCITGVTRLPSMPPPPTLPYSAAAVAVAVNAWPLAAFAAAAIAAVAAAVRYATRSTEYGTSGGQRQEAGDRRVRMVYVGPVEPPATSAAAPATMTSAGSEASHPVSAGAGASGVEGAGGGSTASSTEAAAGGSSGGGGGGGRASGDDEGAGPSSSGTGSGGCGSKGGPGARGPGATQAVSQAAPVLQRTLAGAATASCWGRQRSYGRGFGAQGVRHGSWVAAAAATRQGSCTAAATGASTVVSAQPARVTMAQMYGRSTATMSGCVVRRSYVVAMARRLQALRRTTGTSLHAR</sequence>
<protein>
    <submittedName>
        <fullName evidence="4">Uncharacterized protein</fullName>
    </submittedName>
</protein>
<keyword evidence="5" id="KW-1185">Reference proteome</keyword>
<feature type="compositionally biased region" description="Low complexity" evidence="2">
    <location>
        <begin position="625"/>
        <end position="634"/>
    </location>
</feature>
<dbReference type="PANTHER" id="PTHR43215:SF14">
    <property type="entry name" value="RADIAL SPOKE HEAD 1 HOMOLOG"/>
    <property type="match status" value="1"/>
</dbReference>
<feature type="transmembrane region" description="Helical" evidence="3">
    <location>
        <begin position="67"/>
        <end position="88"/>
    </location>
</feature>
<comment type="caution">
    <text evidence="4">The sequence shown here is derived from an EMBL/GenBank/DDBJ whole genome shotgun (WGS) entry which is preliminary data.</text>
</comment>
<feature type="transmembrane region" description="Helical" evidence="3">
    <location>
        <begin position="418"/>
        <end position="438"/>
    </location>
</feature>
<dbReference type="PANTHER" id="PTHR43215">
    <property type="entry name" value="RADIAL SPOKE HEAD 1 HOMOLOG"/>
    <property type="match status" value="1"/>
</dbReference>
<dbReference type="FunFam" id="2.20.110.10:FF:000002">
    <property type="entry name" value="Phosphatidylinositol 4-phosphate 5-kinase 8"/>
    <property type="match status" value="1"/>
</dbReference>
<feature type="region of interest" description="Disordered" evidence="2">
    <location>
        <begin position="586"/>
        <end position="684"/>
    </location>
</feature>
<feature type="compositionally biased region" description="Gly residues" evidence="2">
    <location>
        <begin position="635"/>
        <end position="646"/>
    </location>
</feature>
<reference evidence="4 5" key="1">
    <citation type="journal article" date="2021" name="Sci. Rep.">
        <title>Genome sequencing of the multicellular alga Astrephomene provides insights into convergent evolution of germ-soma differentiation.</title>
        <authorList>
            <person name="Yamashita S."/>
            <person name="Yamamoto K."/>
            <person name="Matsuzaki R."/>
            <person name="Suzuki S."/>
            <person name="Yamaguchi H."/>
            <person name="Hirooka S."/>
            <person name="Minakuchi Y."/>
            <person name="Miyagishima S."/>
            <person name="Kawachi M."/>
            <person name="Toyoda A."/>
            <person name="Nozaki H."/>
        </authorList>
    </citation>
    <scope>NUCLEOTIDE SEQUENCE [LARGE SCALE GENOMIC DNA]</scope>
    <source>
        <strain evidence="4 5">NIES-4017</strain>
    </source>
</reference>
<feature type="compositionally biased region" description="Gly residues" evidence="2">
    <location>
        <begin position="660"/>
        <end position="675"/>
    </location>
</feature>
<feature type="transmembrane region" description="Helical" evidence="3">
    <location>
        <begin position="482"/>
        <end position="503"/>
    </location>
</feature>
<dbReference type="Proteomes" id="UP001054857">
    <property type="component" value="Unassembled WGS sequence"/>
</dbReference>
<feature type="transmembrane region" description="Helical" evidence="3">
    <location>
        <begin position="523"/>
        <end position="552"/>
    </location>
</feature>
<keyword evidence="3" id="KW-0472">Membrane</keyword>